<evidence type="ECO:0000313" key="6">
    <source>
        <dbReference type="EMBL" id="KAL5107857.1"/>
    </source>
</evidence>
<evidence type="ECO:0000256" key="3">
    <source>
        <dbReference type="ARBA" id="ARBA00023038"/>
    </source>
</evidence>
<evidence type="ECO:0000313" key="7">
    <source>
        <dbReference type="Proteomes" id="UP001651158"/>
    </source>
</evidence>
<organism evidence="6 7">
    <name type="scientific">Taenia crassiceps</name>
    <dbReference type="NCBI Taxonomy" id="6207"/>
    <lineage>
        <taxon>Eukaryota</taxon>
        <taxon>Metazoa</taxon>
        <taxon>Spiralia</taxon>
        <taxon>Lophotrochozoa</taxon>
        <taxon>Platyhelminthes</taxon>
        <taxon>Cestoda</taxon>
        <taxon>Eucestoda</taxon>
        <taxon>Cyclophyllidea</taxon>
        <taxon>Taeniidae</taxon>
        <taxon>Taenia</taxon>
    </lineage>
</organism>
<dbReference type="PROSITE" id="PS50023">
    <property type="entry name" value="LIM_DOMAIN_2"/>
    <property type="match status" value="1"/>
</dbReference>
<keyword evidence="2 4" id="KW-0862">Zinc</keyword>
<dbReference type="PANTHER" id="PTHR24210:SF0">
    <property type="entry name" value="LIM DOMAIN-CONTAINING PROTEIN"/>
    <property type="match status" value="1"/>
</dbReference>
<dbReference type="InterPro" id="IPR017351">
    <property type="entry name" value="PINCH-1-4-like"/>
</dbReference>
<evidence type="ECO:0000256" key="2">
    <source>
        <dbReference type="ARBA" id="ARBA00022833"/>
    </source>
</evidence>
<dbReference type="Pfam" id="PF00412">
    <property type="entry name" value="LIM"/>
    <property type="match status" value="2"/>
</dbReference>
<evidence type="ECO:0000256" key="1">
    <source>
        <dbReference type="ARBA" id="ARBA00022723"/>
    </source>
</evidence>
<accession>A0ABR4QE94</accession>
<dbReference type="EMBL" id="JAKROA010000004">
    <property type="protein sequence ID" value="KAL5107857.1"/>
    <property type="molecule type" value="Genomic_DNA"/>
</dbReference>
<sequence>MQQEGGARSRDRTPARRRFSLLLQDLEYQLNRLGASLVESPRAQTPYREEAFTSIDTTKHWAIRSPLDEYCEEPQERCFECNEKLDSLCQIYRGKALCSQCFLTIPKIAVCCACHHTIEDRVVLALGRVWHPHHLKCSECEEILSGGGRFYERNGEPLCFHHFRGLKHETCHKCLKLLPESLVEFANKLYCLKHFACEFCDKLLQPGARFFTVDLRPICNSCYRRLPGDLQRSLRKWRRKERHPVNLWVRDFLDRLLCIYPRSRYEQKRIPLNRDALPYLRSDQMISEPPGRPKILIDHFCSI</sequence>
<keyword evidence="1 4" id="KW-0479">Metal-binding</keyword>
<keyword evidence="7" id="KW-1185">Reference proteome</keyword>
<evidence type="ECO:0000259" key="5">
    <source>
        <dbReference type="PROSITE" id="PS50023"/>
    </source>
</evidence>
<comment type="caution">
    <text evidence="6">The sequence shown here is derived from an EMBL/GenBank/DDBJ whole genome shotgun (WGS) entry which is preliminary data.</text>
</comment>
<protein>
    <submittedName>
        <fullName evidence="6">LIM domain-containing protein unc-97</fullName>
    </submittedName>
</protein>
<gene>
    <name evidence="6" type="ORF">TcWFU_006288</name>
</gene>
<evidence type="ECO:0000256" key="4">
    <source>
        <dbReference type="PROSITE-ProRule" id="PRU00125"/>
    </source>
</evidence>
<dbReference type="Gene3D" id="2.10.110.10">
    <property type="entry name" value="Cysteine Rich Protein"/>
    <property type="match status" value="2"/>
</dbReference>
<dbReference type="SMART" id="SM00132">
    <property type="entry name" value="LIM"/>
    <property type="match status" value="2"/>
</dbReference>
<dbReference type="SUPFAM" id="SSF57716">
    <property type="entry name" value="Glucocorticoid receptor-like (DNA-binding domain)"/>
    <property type="match status" value="2"/>
</dbReference>
<name>A0ABR4QE94_9CEST</name>
<dbReference type="Proteomes" id="UP001651158">
    <property type="component" value="Unassembled WGS sequence"/>
</dbReference>
<reference evidence="6 7" key="1">
    <citation type="journal article" date="2022" name="Front. Cell. Infect. Microbiol.">
        <title>The Genomes of Two Strains of Taenia crassiceps the Animal Model for the Study of Human Cysticercosis.</title>
        <authorList>
            <person name="Bobes R.J."/>
            <person name="Estrada K."/>
            <person name="Rios-Valencia D.G."/>
            <person name="Calderon-Gallegos A."/>
            <person name="de la Torre P."/>
            <person name="Carrero J.C."/>
            <person name="Sanchez-Flores A."/>
            <person name="Laclette J.P."/>
        </authorList>
    </citation>
    <scope>NUCLEOTIDE SEQUENCE [LARGE SCALE GENOMIC DNA]</scope>
    <source>
        <strain evidence="6">WFUcys</strain>
    </source>
</reference>
<dbReference type="InterPro" id="IPR001781">
    <property type="entry name" value="Znf_LIM"/>
</dbReference>
<keyword evidence="3 4" id="KW-0440">LIM domain</keyword>
<feature type="domain" description="LIM zinc-binding" evidence="5">
    <location>
        <begin position="109"/>
        <end position="169"/>
    </location>
</feature>
<dbReference type="PROSITE" id="PS00478">
    <property type="entry name" value="LIM_DOMAIN_1"/>
    <property type="match status" value="1"/>
</dbReference>
<proteinExistence type="predicted"/>
<dbReference type="PANTHER" id="PTHR24210">
    <property type="entry name" value="LIM DOMAIN-CONTAINING PROTEIN"/>
    <property type="match status" value="1"/>
</dbReference>